<dbReference type="EMBL" id="JAJSOF020000039">
    <property type="protein sequence ID" value="KAJ4426622.1"/>
    <property type="molecule type" value="Genomic_DNA"/>
</dbReference>
<name>A0ABQ8RY95_PERAM</name>
<comment type="caution">
    <text evidence="9">The sequence shown here is derived from an EMBL/GenBank/DDBJ whole genome shotgun (WGS) entry which is preliminary data.</text>
</comment>
<evidence type="ECO:0000256" key="3">
    <source>
        <dbReference type="ARBA" id="ARBA00022705"/>
    </source>
</evidence>
<evidence type="ECO:0000256" key="4">
    <source>
        <dbReference type="ARBA" id="ARBA00023125"/>
    </source>
</evidence>
<evidence type="ECO:0000313" key="10">
    <source>
        <dbReference type="Proteomes" id="UP001148838"/>
    </source>
</evidence>
<dbReference type="InterPro" id="IPR016266">
    <property type="entry name" value="POLE2"/>
</dbReference>
<dbReference type="PANTHER" id="PTHR12708">
    <property type="entry name" value="DNA POLYMERASE EPSILON SUBUNIT B"/>
    <property type="match status" value="1"/>
</dbReference>
<keyword evidence="5" id="KW-0539">Nucleus</keyword>
<dbReference type="Pfam" id="PF12213">
    <property type="entry name" value="Dpoe2NT"/>
    <property type="match status" value="1"/>
</dbReference>
<feature type="non-terminal residue" evidence="9">
    <location>
        <position position="1"/>
    </location>
</feature>
<reference evidence="9 10" key="1">
    <citation type="journal article" date="2022" name="Allergy">
        <title>Genome assembly and annotation of Periplaneta americana reveal a comprehensive cockroach allergen profile.</title>
        <authorList>
            <person name="Wang L."/>
            <person name="Xiong Q."/>
            <person name="Saelim N."/>
            <person name="Wang L."/>
            <person name="Nong W."/>
            <person name="Wan A.T."/>
            <person name="Shi M."/>
            <person name="Liu X."/>
            <person name="Cao Q."/>
            <person name="Hui J.H.L."/>
            <person name="Sookrung N."/>
            <person name="Leung T.F."/>
            <person name="Tungtrongchitr A."/>
            <person name="Tsui S.K.W."/>
        </authorList>
    </citation>
    <scope>NUCLEOTIDE SEQUENCE [LARGE SCALE GENOMIC DNA]</scope>
    <source>
        <strain evidence="9">PWHHKU_190912</strain>
    </source>
</reference>
<evidence type="ECO:0000313" key="9">
    <source>
        <dbReference type="EMBL" id="KAJ4426622.1"/>
    </source>
</evidence>
<evidence type="ECO:0000256" key="5">
    <source>
        <dbReference type="ARBA" id="ARBA00023242"/>
    </source>
</evidence>
<keyword evidence="4" id="KW-0238">DNA-binding</keyword>
<evidence type="ECO:0000256" key="1">
    <source>
        <dbReference type="ARBA" id="ARBA00004123"/>
    </source>
</evidence>
<comment type="subcellular location">
    <subcellularLocation>
        <location evidence="1">Nucleus</location>
    </subcellularLocation>
</comment>
<evidence type="ECO:0000256" key="2">
    <source>
        <dbReference type="ARBA" id="ARBA00009560"/>
    </source>
</evidence>
<dbReference type="Pfam" id="PF04042">
    <property type="entry name" value="DNA_pol_E_B"/>
    <property type="match status" value="1"/>
</dbReference>
<keyword evidence="3" id="KW-0235">DNA replication</keyword>
<dbReference type="InterPro" id="IPR007185">
    <property type="entry name" value="DNA_pol_a/d/e_bsu"/>
</dbReference>
<dbReference type="Gene3D" id="1.10.8.60">
    <property type="match status" value="1"/>
</dbReference>
<keyword evidence="10" id="KW-1185">Reference proteome</keyword>
<accession>A0ABQ8RY95</accession>
<evidence type="ECO:0000259" key="7">
    <source>
        <dbReference type="Pfam" id="PF04042"/>
    </source>
</evidence>
<feature type="domain" description="DNA polymerase alpha/delta/epsilon subunit B" evidence="7">
    <location>
        <begin position="228"/>
        <end position="433"/>
    </location>
</feature>
<feature type="domain" description="DNA polymerase epsilon subunit B N-terminal" evidence="8">
    <location>
        <begin position="7"/>
        <end position="58"/>
    </location>
</feature>
<gene>
    <name evidence="9" type="ORF">ANN_26420</name>
</gene>
<evidence type="ECO:0000259" key="8">
    <source>
        <dbReference type="Pfam" id="PF12213"/>
    </source>
</evidence>
<evidence type="ECO:0000256" key="6">
    <source>
        <dbReference type="ARBA" id="ARBA00032930"/>
    </source>
</evidence>
<dbReference type="Proteomes" id="UP001148838">
    <property type="component" value="Unassembled WGS sequence"/>
</dbReference>
<comment type="similarity">
    <text evidence="2">Belongs to the DNA polymerase epsilon subunit B family.</text>
</comment>
<sequence>WLSVCSSDACSLLVSQLMPVDEAEHDEWLEKVAEYVQKQSLASPIVAKEHIELAIQDCIRSGPDETETVLNVINAFEVPRFVYNLERKKFLKVNADSVHNAAPQLFDSPLAKANLFRDRYKLLLQRTQRHELFTPAILGTTTDDANPPDASRYHTGFHTENCFVLAEGSYEDKVFHVSGMGFPPPEPSSTSRAYFGNANSFGGPSQVSLKMSTELSKYEQENEDAVMVFLADIWLDNIKVMEKLRVLFAGYTDFPPIAFVFMGNFLSAQQGSSHVTVLKNGFKALAQLIVQFPELVERSRFIFIPGPFDPPSANILPRMSLPKVITEEFQQKVPLSIFTSNPCRIQYCTQEIVVIREDLVTKMCRNTIHFPTSGEIPDHVNETSISQRRCCVRLTLLLPLSVCPVYWSFDRALYLYPLPDLVVTADQSSAFCTAYMDCQVMNPGSFPKNEFSFKVYIPSSRRVEDSQIPND</sequence>
<dbReference type="PIRSF" id="PIRSF000799">
    <property type="entry name" value="DNA_pol_eps_2"/>
    <property type="match status" value="1"/>
</dbReference>
<dbReference type="InterPro" id="IPR024639">
    <property type="entry name" value="DNA_pol_e_bsu_N"/>
</dbReference>
<protein>
    <recommendedName>
        <fullName evidence="6">DNA polymerase II subunit 2</fullName>
    </recommendedName>
</protein>
<organism evidence="9 10">
    <name type="scientific">Periplaneta americana</name>
    <name type="common">American cockroach</name>
    <name type="synonym">Blatta americana</name>
    <dbReference type="NCBI Taxonomy" id="6978"/>
    <lineage>
        <taxon>Eukaryota</taxon>
        <taxon>Metazoa</taxon>
        <taxon>Ecdysozoa</taxon>
        <taxon>Arthropoda</taxon>
        <taxon>Hexapoda</taxon>
        <taxon>Insecta</taxon>
        <taxon>Pterygota</taxon>
        <taxon>Neoptera</taxon>
        <taxon>Polyneoptera</taxon>
        <taxon>Dictyoptera</taxon>
        <taxon>Blattodea</taxon>
        <taxon>Blattoidea</taxon>
        <taxon>Blattidae</taxon>
        <taxon>Blattinae</taxon>
        <taxon>Periplaneta</taxon>
    </lineage>
</organism>
<proteinExistence type="inferred from homology"/>
<dbReference type="PANTHER" id="PTHR12708:SF0">
    <property type="entry name" value="DNA POLYMERASE EPSILON SUBUNIT 2"/>
    <property type="match status" value="1"/>
</dbReference>